<dbReference type="Pfam" id="PF00563">
    <property type="entry name" value="EAL"/>
    <property type="match status" value="1"/>
</dbReference>
<accession>A0A2V1K7K6</accession>
<dbReference type="Gene3D" id="3.20.20.450">
    <property type="entry name" value="EAL domain"/>
    <property type="match status" value="1"/>
</dbReference>
<dbReference type="InterPro" id="IPR001633">
    <property type="entry name" value="EAL_dom"/>
</dbReference>
<dbReference type="PROSITE" id="PS50112">
    <property type="entry name" value="PAS"/>
    <property type="match status" value="1"/>
</dbReference>
<dbReference type="InterPro" id="IPR029016">
    <property type="entry name" value="GAF-like_dom_sf"/>
</dbReference>
<dbReference type="SUPFAM" id="SSF55781">
    <property type="entry name" value="GAF domain-like"/>
    <property type="match status" value="1"/>
</dbReference>
<dbReference type="FunFam" id="3.20.20.450:FF:000001">
    <property type="entry name" value="Cyclic di-GMP phosphodiesterase yahA"/>
    <property type="match status" value="1"/>
</dbReference>
<organism evidence="6 7">
    <name type="scientific">Corticimicrobacter populi</name>
    <dbReference type="NCBI Taxonomy" id="2175229"/>
    <lineage>
        <taxon>Bacteria</taxon>
        <taxon>Pseudomonadati</taxon>
        <taxon>Pseudomonadota</taxon>
        <taxon>Betaproteobacteria</taxon>
        <taxon>Burkholderiales</taxon>
        <taxon>Alcaligenaceae</taxon>
        <taxon>Corticimicrobacter</taxon>
    </lineage>
</organism>
<dbReference type="SMART" id="SM00052">
    <property type="entry name" value="EAL"/>
    <property type="match status" value="1"/>
</dbReference>
<dbReference type="NCBIfam" id="TIGR00229">
    <property type="entry name" value="sensory_box"/>
    <property type="match status" value="2"/>
</dbReference>
<gene>
    <name evidence="6" type="ORF">DD235_04805</name>
</gene>
<dbReference type="InterPro" id="IPR035965">
    <property type="entry name" value="PAS-like_dom_sf"/>
</dbReference>
<dbReference type="InterPro" id="IPR043128">
    <property type="entry name" value="Rev_trsase/Diguanyl_cyclase"/>
</dbReference>
<reference evidence="7" key="1">
    <citation type="submission" date="2018-05" db="EMBL/GenBank/DDBJ databases">
        <authorList>
            <person name="Li Y."/>
        </authorList>
    </citation>
    <scope>NUCLEOTIDE SEQUENCE [LARGE SCALE GENOMIC DNA]</scope>
    <source>
        <strain evidence="7">3d-2-2</strain>
    </source>
</reference>
<feature type="domain" description="GGDEF" evidence="5">
    <location>
        <begin position="461"/>
        <end position="592"/>
    </location>
</feature>
<dbReference type="PANTHER" id="PTHR44757">
    <property type="entry name" value="DIGUANYLATE CYCLASE DGCP"/>
    <property type="match status" value="1"/>
</dbReference>
<dbReference type="GO" id="GO:0071111">
    <property type="term" value="F:cyclic-guanylate-specific phosphodiesterase activity"/>
    <property type="evidence" value="ECO:0007669"/>
    <property type="project" value="UniProtKB-EC"/>
</dbReference>
<dbReference type="CDD" id="cd01948">
    <property type="entry name" value="EAL"/>
    <property type="match status" value="1"/>
</dbReference>
<dbReference type="EMBL" id="QETA01000001">
    <property type="protein sequence ID" value="PWF25455.1"/>
    <property type="molecule type" value="Genomic_DNA"/>
</dbReference>
<dbReference type="Gene3D" id="3.30.70.270">
    <property type="match status" value="1"/>
</dbReference>
<dbReference type="PIRSF" id="PIRSF005925">
    <property type="entry name" value="Dos"/>
    <property type="match status" value="1"/>
</dbReference>
<evidence type="ECO:0000259" key="3">
    <source>
        <dbReference type="PROSITE" id="PS50113"/>
    </source>
</evidence>
<name>A0A2V1K7K6_9BURK</name>
<dbReference type="InterPro" id="IPR052155">
    <property type="entry name" value="Biofilm_reg_signaling"/>
</dbReference>
<comment type="catalytic activity">
    <reaction evidence="1">
        <text>3',3'-c-di-GMP + H2O = 5'-phosphoguanylyl(3'-&gt;5')guanosine + H(+)</text>
        <dbReference type="Rhea" id="RHEA:24902"/>
        <dbReference type="ChEBI" id="CHEBI:15377"/>
        <dbReference type="ChEBI" id="CHEBI:15378"/>
        <dbReference type="ChEBI" id="CHEBI:58754"/>
        <dbReference type="ChEBI" id="CHEBI:58805"/>
        <dbReference type="EC" id="3.1.4.52"/>
    </reaction>
    <physiologicalReaction direction="left-to-right" evidence="1">
        <dbReference type="Rhea" id="RHEA:24903"/>
    </physiologicalReaction>
</comment>
<dbReference type="InterPro" id="IPR000700">
    <property type="entry name" value="PAS-assoc_C"/>
</dbReference>
<dbReference type="Gene3D" id="3.30.450.40">
    <property type="match status" value="1"/>
</dbReference>
<evidence type="ECO:0000256" key="1">
    <source>
        <dbReference type="ARBA" id="ARBA00051114"/>
    </source>
</evidence>
<dbReference type="InterPro" id="IPR000160">
    <property type="entry name" value="GGDEF_dom"/>
</dbReference>
<dbReference type="InterPro" id="IPR001610">
    <property type="entry name" value="PAC"/>
</dbReference>
<dbReference type="SUPFAM" id="SSF55073">
    <property type="entry name" value="Nucleotide cyclase"/>
    <property type="match status" value="1"/>
</dbReference>
<dbReference type="PROSITE" id="PS50887">
    <property type="entry name" value="GGDEF"/>
    <property type="match status" value="1"/>
</dbReference>
<dbReference type="SUPFAM" id="SSF55785">
    <property type="entry name" value="PYP-like sensor domain (PAS domain)"/>
    <property type="match status" value="2"/>
</dbReference>
<dbReference type="Pfam" id="PF13185">
    <property type="entry name" value="GAF_2"/>
    <property type="match status" value="1"/>
</dbReference>
<dbReference type="NCBIfam" id="TIGR00254">
    <property type="entry name" value="GGDEF"/>
    <property type="match status" value="1"/>
</dbReference>
<dbReference type="InterPro" id="IPR012226">
    <property type="entry name" value="Diguanyl_cyclase/Pdiesterase"/>
</dbReference>
<dbReference type="InterPro" id="IPR013656">
    <property type="entry name" value="PAS_4"/>
</dbReference>
<dbReference type="PROSITE" id="PS50113">
    <property type="entry name" value="PAC"/>
    <property type="match status" value="1"/>
</dbReference>
<proteinExistence type="predicted"/>
<dbReference type="InterPro" id="IPR003018">
    <property type="entry name" value="GAF"/>
</dbReference>
<dbReference type="Pfam" id="PF00990">
    <property type="entry name" value="GGDEF"/>
    <property type="match status" value="1"/>
</dbReference>
<dbReference type="SUPFAM" id="SSF141868">
    <property type="entry name" value="EAL domain-like"/>
    <property type="match status" value="1"/>
</dbReference>
<evidence type="ECO:0000313" key="7">
    <source>
        <dbReference type="Proteomes" id="UP000245212"/>
    </source>
</evidence>
<evidence type="ECO:0000259" key="5">
    <source>
        <dbReference type="PROSITE" id="PS50887"/>
    </source>
</evidence>
<dbReference type="SMART" id="SM00267">
    <property type="entry name" value="GGDEF"/>
    <property type="match status" value="1"/>
</dbReference>
<comment type="caution">
    <text evidence="6">The sequence shown here is derived from an EMBL/GenBank/DDBJ whole genome shotgun (WGS) entry which is preliminary data.</text>
</comment>
<dbReference type="PROSITE" id="PS50883">
    <property type="entry name" value="EAL"/>
    <property type="match status" value="1"/>
</dbReference>
<protein>
    <submittedName>
        <fullName evidence="6">Bifunctional diguanylate cyclase/phosphodiesterase</fullName>
    </submittedName>
</protein>
<dbReference type="FunFam" id="3.30.70.270:FF:000001">
    <property type="entry name" value="Diguanylate cyclase domain protein"/>
    <property type="match status" value="1"/>
</dbReference>
<dbReference type="InterPro" id="IPR035919">
    <property type="entry name" value="EAL_sf"/>
</dbReference>
<dbReference type="GO" id="GO:0071732">
    <property type="term" value="P:cellular response to nitric oxide"/>
    <property type="evidence" value="ECO:0007669"/>
    <property type="project" value="UniProtKB-ARBA"/>
</dbReference>
<evidence type="ECO:0000259" key="2">
    <source>
        <dbReference type="PROSITE" id="PS50112"/>
    </source>
</evidence>
<dbReference type="PANTHER" id="PTHR44757:SF2">
    <property type="entry name" value="BIOFILM ARCHITECTURE MAINTENANCE PROTEIN MBAA"/>
    <property type="match status" value="1"/>
</dbReference>
<feature type="domain" description="PAC" evidence="3">
    <location>
        <begin position="87"/>
        <end position="139"/>
    </location>
</feature>
<evidence type="ECO:0000313" key="6">
    <source>
        <dbReference type="EMBL" id="PWF25455.1"/>
    </source>
</evidence>
<sequence length="858" mass="95356">MLQAAPSIATRAVYSLAHLAALDRVMAIAEFDAHGVLQHANDNYLDLLGLTAEAAAGRSYVSFCLPAFVACGDYDRLWNKLLSGQSHSGLAERRRNDGRHCWLETTYIPLPDENGQILRILKVATDITQRIEHEREQQKSLHLLSLVADASDAAVMITDSASEVVYINSGFTRMFGWNLEEIRQRSAIPLLAPNLDDEYAQNYRSTLRNGNSIEREELLTSKDRQRCWAKIFSNPIFNSDGNWQYTITVLTDITIAKVHEMLQRQTLEHMARDRPLTEVLETICHEVERIAPELCASILEVDEQGKLHPLAAPSLPADYCQALDGLSIGPCVGSCGTAAWLNEAVRVDDIATDARWEPYRGLVLPLGLTGCWSTPIRNSMGRVIGSFAFYFRRPRNEASILLHQRLVDACTHLCALALEREHSRTRIRQLAFYDELTGMPNRNLLHAKADQSIAAATRDRTSLAVLFIDLDRFKQINDSLGHPAGDEVLRQIAGRLQRNPDFDIEGRLAGDEFIVVLPRQSVEQTTLIIERIQAALAEPISVAGTTLSISASVGVAMFPTDGHDMETLLHRADIAMYQAKRSGRGHCSFYSSEMNQLAQERMALESALRQALENGQLHLNYQPQIEMSTGKLYGVEALARWSHPELGDISPARFIPLAEECGLIADLGRWAVGEACRQLAQWRTKGLAIPAVSVNLSPTSFHNLELPSIISNTLQQHALKPEDLTLEITENILLDTNPGTMKTISEVQAQGVRLSMDDFGTGYSSLSYLRRLPISELKLDRSFVADLENDEAAQALSRAILGIGQSLRLTVVAEGIETQAQNLMLREQGYPVAQGYLFSRPLAPSDLECWLAERVVTH</sequence>
<dbReference type="InterPro" id="IPR000014">
    <property type="entry name" value="PAS"/>
</dbReference>
<feature type="domain" description="EAL" evidence="4">
    <location>
        <begin position="601"/>
        <end position="855"/>
    </location>
</feature>
<dbReference type="SMART" id="SM00086">
    <property type="entry name" value="PAC"/>
    <property type="match status" value="2"/>
</dbReference>
<dbReference type="AlphaFoldDB" id="A0A2V1K7K6"/>
<feature type="domain" description="PAS" evidence="2">
    <location>
        <begin position="140"/>
        <end position="210"/>
    </location>
</feature>
<keyword evidence="7" id="KW-1185">Reference proteome</keyword>
<dbReference type="SMART" id="SM00091">
    <property type="entry name" value="PAS"/>
    <property type="match status" value="2"/>
</dbReference>
<dbReference type="Gene3D" id="3.30.450.20">
    <property type="entry name" value="PAS domain"/>
    <property type="match status" value="2"/>
</dbReference>
<dbReference type="CDD" id="cd01949">
    <property type="entry name" value="GGDEF"/>
    <property type="match status" value="1"/>
</dbReference>
<dbReference type="InterPro" id="IPR029787">
    <property type="entry name" value="Nucleotide_cyclase"/>
</dbReference>
<dbReference type="Proteomes" id="UP000245212">
    <property type="component" value="Unassembled WGS sequence"/>
</dbReference>
<dbReference type="RefSeq" id="WP_109060858.1">
    <property type="nucleotide sequence ID" value="NZ_QETA01000001.1"/>
</dbReference>
<dbReference type="CDD" id="cd00130">
    <property type="entry name" value="PAS"/>
    <property type="match status" value="2"/>
</dbReference>
<dbReference type="Pfam" id="PF08448">
    <property type="entry name" value="PAS_4"/>
    <property type="match status" value="2"/>
</dbReference>
<evidence type="ECO:0000259" key="4">
    <source>
        <dbReference type="PROSITE" id="PS50883"/>
    </source>
</evidence>